<evidence type="ECO:0008006" key="3">
    <source>
        <dbReference type="Google" id="ProtNLM"/>
    </source>
</evidence>
<gene>
    <name evidence="1" type="ORF">DICVIV_07507</name>
</gene>
<dbReference type="Proteomes" id="UP000053766">
    <property type="component" value="Unassembled WGS sequence"/>
</dbReference>
<dbReference type="EMBL" id="KN716353">
    <property type="protein sequence ID" value="KJH46433.1"/>
    <property type="molecule type" value="Genomic_DNA"/>
</dbReference>
<sequence>MCSSEGITASILFNRPFNGQIYSLNYGTVNDCIYYKGDNFDNILFSIPVHRCGTRLTRTTRNFYAIILLLGEIITPLHRNANEIESVSQNSRGTPHFFLNNSIIHRFLQTHGFLSIKQKYTF</sequence>
<reference evidence="2" key="2">
    <citation type="journal article" date="2016" name="Sci. Rep.">
        <title>Dictyocaulus viviparus genome, variome and transcriptome elucidate lungworm biology and support future intervention.</title>
        <authorList>
            <person name="McNulty S.N."/>
            <person name="Strube C."/>
            <person name="Rosa B.A."/>
            <person name="Martin J.C."/>
            <person name="Tyagi R."/>
            <person name="Choi Y.J."/>
            <person name="Wang Q."/>
            <person name="Hallsworth Pepin K."/>
            <person name="Zhang X."/>
            <person name="Ozersky P."/>
            <person name="Wilson R.K."/>
            <person name="Sternberg P.W."/>
            <person name="Gasser R.B."/>
            <person name="Mitreva M."/>
        </authorList>
    </citation>
    <scope>NUCLEOTIDE SEQUENCE [LARGE SCALE GENOMIC DNA]</scope>
    <source>
        <strain evidence="2">HannoverDv2000</strain>
    </source>
</reference>
<proteinExistence type="predicted"/>
<reference evidence="1 2" key="1">
    <citation type="submission" date="2013-11" db="EMBL/GenBank/DDBJ databases">
        <title>Draft genome of the bovine lungworm Dictyocaulus viviparus.</title>
        <authorList>
            <person name="Mitreva M."/>
        </authorList>
    </citation>
    <scope>NUCLEOTIDE SEQUENCE [LARGE SCALE GENOMIC DNA]</scope>
    <source>
        <strain evidence="1 2">HannoverDv2000</strain>
    </source>
</reference>
<organism evidence="1 2">
    <name type="scientific">Dictyocaulus viviparus</name>
    <name type="common">Bovine lungworm</name>
    <dbReference type="NCBI Taxonomy" id="29172"/>
    <lineage>
        <taxon>Eukaryota</taxon>
        <taxon>Metazoa</taxon>
        <taxon>Ecdysozoa</taxon>
        <taxon>Nematoda</taxon>
        <taxon>Chromadorea</taxon>
        <taxon>Rhabditida</taxon>
        <taxon>Rhabditina</taxon>
        <taxon>Rhabditomorpha</taxon>
        <taxon>Strongyloidea</taxon>
        <taxon>Metastrongylidae</taxon>
        <taxon>Dictyocaulus</taxon>
    </lineage>
</organism>
<dbReference type="OrthoDB" id="10068552at2759"/>
<keyword evidence="2" id="KW-1185">Reference proteome</keyword>
<dbReference type="PANTHER" id="PTHR46560:SF12">
    <property type="entry name" value="ZP DOMAIN-CONTAINING PROTEIN"/>
    <property type="match status" value="1"/>
</dbReference>
<protein>
    <recommendedName>
        <fullName evidence="3">ZP domain-containing protein</fullName>
    </recommendedName>
</protein>
<accession>A0A0D8XP69</accession>
<dbReference type="AlphaFoldDB" id="A0A0D8XP69"/>
<evidence type="ECO:0000313" key="1">
    <source>
        <dbReference type="EMBL" id="KJH46433.1"/>
    </source>
</evidence>
<evidence type="ECO:0000313" key="2">
    <source>
        <dbReference type="Proteomes" id="UP000053766"/>
    </source>
</evidence>
<dbReference type="STRING" id="29172.A0A0D8XP69"/>
<dbReference type="PANTHER" id="PTHR46560">
    <property type="entry name" value="CYPHER, ISOFORM B"/>
    <property type="match status" value="1"/>
</dbReference>
<name>A0A0D8XP69_DICVI</name>